<feature type="region of interest" description="Disordered" evidence="2">
    <location>
        <begin position="368"/>
        <end position="539"/>
    </location>
</feature>
<evidence type="ECO:0000256" key="2">
    <source>
        <dbReference type="SAM" id="MobiDB-lite"/>
    </source>
</evidence>
<evidence type="ECO:0000313" key="4">
    <source>
        <dbReference type="Proteomes" id="UP000751190"/>
    </source>
</evidence>
<evidence type="ECO:0000256" key="1">
    <source>
        <dbReference type="SAM" id="Coils"/>
    </source>
</evidence>
<feature type="compositionally biased region" description="Basic and acidic residues" evidence="2">
    <location>
        <begin position="239"/>
        <end position="248"/>
    </location>
</feature>
<feature type="compositionally biased region" description="Low complexity" evidence="2">
    <location>
        <begin position="400"/>
        <end position="409"/>
    </location>
</feature>
<comment type="caution">
    <text evidence="3">The sequence shown here is derived from an EMBL/GenBank/DDBJ whole genome shotgun (WGS) entry which is preliminary data.</text>
</comment>
<dbReference type="AlphaFoldDB" id="A0A8J6CCC9"/>
<feature type="region of interest" description="Disordered" evidence="2">
    <location>
        <begin position="673"/>
        <end position="692"/>
    </location>
</feature>
<sequence>MEGAGARAAARGEVVCRRFSDEPSEVSGKGGPLNRTAVLAATHRAPLEPGTVRDSTPGARAPLTPRAAGCAVCSWQPTPTTARHSLASSTGAPRVLAKADVPLPSRIARGALAVRAPKVGTARGRTTPQRAAPPPPSVADSSSLLGRLASSAGGCSAALGQARLARAAAPPTAAPSACGSEHAAAASRAHAVFVPTLGVVDLPSGASGEIKRVVVDACSYARDAHVGRSGQPASGAPTEEPRALRGDDEATPLDDLPLTGWGAEPASRIGTLAAQPAAPRGGALDADAISLCAAPDAVAFALERAHAHAQGASADALADARAALETAKRERALVRGAHGGALGTTAQPHGAGAERERACCTMEHASSGPALVSPWQLPFPRSTRRGASAARRAQPRRARLSTGRAATAPRARRARPAPGPSGAHALGLQGVGSTADSCAQRGPRLSLPLPAHSAGADCGEGGGDEAGAAGGAPPAGSVAAARAPRRAVRARRASAPPMRAASAGAAGDAGASRAPRRARASTQPSDLAAGAGRTWRPPPPPAVRAALVAALSASTDAHVARAREAEEAARAHELQRSRRLSSDKRAAAIAFMLAKRAARRQAERQVRAASEREKQARGAALARLSSFHSAAHAARPTQPAASATPRAQLAPATSAPRLRPEEASARLPVDARAPMAQHADAPSAPAPEPALAAHARAAVAHVGVLPPSAEAAPLPERIDACGERLQQTHVSARATVEAEGDGPADQRLATSASTAGADASLQHARDRIRQSEAAVLQRLAAAAPRWVSSARPESIGSANETLGAASRGVLPAPTNGYARALCEDAPLPATQLHLRAWGARAAGPSLAPGGAARGAPEPHEPERFALTAAAALQVEASQVEALTSAIFTSCLCAAVSTAMPTAPSALAPRPVHTSSASVEFGVQSSPQRTAVGAHGCAHVEAASGATLCFARSPNSPKAHAAHFPTSPPGRRSEAPVEESEVQYMSASSPLGTVAGDSVLAAESVIRELDFICSAAISGANSREGDKTSCAGRAAQGEHVLARVLADALREGPKGAVSASALLQDLALPLAGAATPARHQIMRARSQLASTISAASGALVADLSTAVRVDVFELEAEAQDLREDLRTVLAQLEHALMRQLLDETVDAVAQLAANR</sequence>
<feature type="region of interest" description="Disordered" evidence="2">
    <location>
        <begin position="118"/>
        <end position="143"/>
    </location>
</feature>
<feature type="region of interest" description="Disordered" evidence="2">
    <location>
        <begin position="627"/>
        <end position="663"/>
    </location>
</feature>
<feature type="compositionally biased region" description="Low complexity" evidence="2">
    <location>
        <begin position="629"/>
        <end position="648"/>
    </location>
</feature>
<feature type="compositionally biased region" description="Low complexity" evidence="2">
    <location>
        <begin position="679"/>
        <end position="692"/>
    </location>
</feature>
<feature type="coiled-coil region" evidence="1">
    <location>
        <begin position="592"/>
        <end position="619"/>
    </location>
</feature>
<feature type="region of interest" description="Disordered" evidence="2">
    <location>
        <begin position="43"/>
        <end position="63"/>
    </location>
</feature>
<keyword evidence="4" id="KW-1185">Reference proteome</keyword>
<dbReference type="EMBL" id="JAGTXO010000009">
    <property type="protein sequence ID" value="KAG8465966.1"/>
    <property type="molecule type" value="Genomic_DNA"/>
</dbReference>
<reference evidence="3" key="1">
    <citation type="submission" date="2021-05" db="EMBL/GenBank/DDBJ databases">
        <title>The genome of the haptophyte Pavlova lutheri (Diacronema luteri, Pavlovales) - a model for lipid biosynthesis in eukaryotic algae.</title>
        <authorList>
            <person name="Hulatt C.J."/>
            <person name="Posewitz M.C."/>
        </authorList>
    </citation>
    <scope>NUCLEOTIDE SEQUENCE</scope>
    <source>
        <strain evidence="3">NIVA-4/92</strain>
    </source>
</reference>
<feature type="region of interest" description="Disordered" evidence="2">
    <location>
        <begin position="225"/>
        <end position="255"/>
    </location>
</feature>
<feature type="compositionally biased region" description="Low complexity" evidence="2">
    <location>
        <begin position="749"/>
        <end position="760"/>
    </location>
</feature>
<name>A0A8J6CCC9_DIALT</name>
<feature type="compositionally biased region" description="Gly residues" evidence="2">
    <location>
        <begin position="458"/>
        <end position="470"/>
    </location>
</feature>
<feature type="region of interest" description="Disordered" evidence="2">
    <location>
        <begin position="729"/>
        <end position="765"/>
    </location>
</feature>
<evidence type="ECO:0000313" key="3">
    <source>
        <dbReference type="EMBL" id="KAG8465966.1"/>
    </source>
</evidence>
<feature type="compositionally biased region" description="Low complexity" evidence="2">
    <location>
        <begin position="493"/>
        <end position="513"/>
    </location>
</feature>
<accession>A0A8J6CCC9</accession>
<gene>
    <name evidence="3" type="ORF">KFE25_005536</name>
</gene>
<keyword evidence="1" id="KW-0175">Coiled coil</keyword>
<feature type="compositionally biased region" description="Low complexity" evidence="2">
    <location>
        <begin position="471"/>
        <end position="482"/>
    </location>
</feature>
<feature type="coiled-coil region" evidence="1">
    <location>
        <begin position="1110"/>
        <end position="1137"/>
    </location>
</feature>
<feature type="compositionally biased region" description="Low complexity" evidence="2">
    <location>
        <begin position="120"/>
        <end position="130"/>
    </location>
</feature>
<dbReference type="Proteomes" id="UP000751190">
    <property type="component" value="Unassembled WGS sequence"/>
</dbReference>
<proteinExistence type="predicted"/>
<feature type="region of interest" description="Disordered" evidence="2">
    <location>
        <begin position="957"/>
        <end position="980"/>
    </location>
</feature>
<dbReference type="OrthoDB" id="10691535at2759"/>
<feature type="compositionally biased region" description="Basic residues" evidence="2">
    <location>
        <begin position="483"/>
        <end position="492"/>
    </location>
</feature>
<organism evidence="3 4">
    <name type="scientific">Diacronema lutheri</name>
    <name type="common">Unicellular marine alga</name>
    <name type="synonym">Monochrysis lutheri</name>
    <dbReference type="NCBI Taxonomy" id="2081491"/>
    <lineage>
        <taxon>Eukaryota</taxon>
        <taxon>Haptista</taxon>
        <taxon>Haptophyta</taxon>
        <taxon>Pavlovophyceae</taxon>
        <taxon>Pavlovales</taxon>
        <taxon>Pavlovaceae</taxon>
        <taxon>Diacronema</taxon>
    </lineage>
</organism>
<protein>
    <submittedName>
        <fullName evidence="3">Uncharacterized protein</fullName>
    </submittedName>
</protein>